<name>A0A0F9P5W4_9ZZZZ</name>
<accession>A0A0F9P5W4</accession>
<proteinExistence type="predicted"/>
<protein>
    <submittedName>
        <fullName evidence="1">Uncharacterized protein</fullName>
    </submittedName>
</protein>
<feature type="non-terminal residue" evidence="1">
    <location>
        <position position="107"/>
    </location>
</feature>
<organism evidence="1">
    <name type="scientific">marine sediment metagenome</name>
    <dbReference type="NCBI Taxonomy" id="412755"/>
    <lineage>
        <taxon>unclassified sequences</taxon>
        <taxon>metagenomes</taxon>
        <taxon>ecological metagenomes</taxon>
    </lineage>
</organism>
<dbReference type="EMBL" id="LAZR01005882">
    <property type="protein sequence ID" value="KKM96440.1"/>
    <property type="molecule type" value="Genomic_DNA"/>
</dbReference>
<reference evidence="1" key="1">
    <citation type="journal article" date="2015" name="Nature">
        <title>Complex archaea that bridge the gap between prokaryotes and eukaryotes.</title>
        <authorList>
            <person name="Spang A."/>
            <person name="Saw J.H."/>
            <person name="Jorgensen S.L."/>
            <person name="Zaremba-Niedzwiedzka K."/>
            <person name="Martijn J."/>
            <person name="Lind A.E."/>
            <person name="van Eijk R."/>
            <person name="Schleper C."/>
            <person name="Guy L."/>
            <person name="Ettema T.J."/>
        </authorList>
    </citation>
    <scope>NUCLEOTIDE SEQUENCE</scope>
</reference>
<evidence type="ECO:0000313" key="1">
    <source>
        <dbReference type="EMBL" id="KKM96440.1"/>
    </source>
</evidence>
<comment type="caution">
    <text evidence="1">The sequence shown here is derived from an EMBL/GenBank/DDBJ whole genome shotgun (WGS) entry which is preliminary data.</text>
</comment>
<dbReference type="AlphaFoldDB" id="A0A0F9P5W4"/>
<gene>
    <name evidence="1" type="ORF">LCGC14_1178190</name>
</gene>
<sequence length="107" mass="12509">MIIPNNILIFLNTKNKYLYPQYGKHEIYCGPELQNENTKERRIIQTSGTNFDIDKILSQLNEKDKKIDLVILSLETSTTCFPKNLYKIKCHKVAVITDTFHLMYPIS</sequence>